<evidence type="ECO:0000256" key="1">
    <source>
        <dbReference type="ARBA" id="ARBA00010634"/>
    </source>
</evidence>
<protein>
    <submittedName>
        <fullName evidence="4">VacJ-like lipoprotein</fullName>
    </submittedName>
</protein>
<organism evidence="4 5">
    <name type="scientific">Novosphingobium subterraneum</name>
    <dbReference type="NCBI Taxonomy" id="48936"/>
    <lineage>
        <taxon>Bacteria</taxon>
        <taxon>Pseudomonadati</taxon>
        <taxon>Pseudomonadota</taxon>
        <taxon>Alphaproteobacteria</taxon>
        <taxon>Sphingomonadales</taxon>
        <taxon>Sphingomonadaceae</taxon>
        <taxon>Novosphingobium</taxon>
    </lineage>
</organism>
<keyword evidence="4" id="KW-0449">Lipoprotein</keyword>
<dbReference type="GO" id="GO:0016020">
    <property type="term" value="C:membrane"/>
    <property type="evidence" value="ECO:0007669"/>
    <property type="project" value="InterPro"/>
</dbReference>
<dbReference type="PRINTS" id="PR01805">
    <property type="entry name" value="VACJLIPOPROT"/>
</dbReference>
<proteinExistence type="inferred from homology"/>
<reference evidence="4 5" key="1">
    <citation type="submission" date="2014-10" db="EMBL/GenBank/DDBJ databases">
        <title>Draft genome sequence of Novosphingobium subterraneum DSM 12447.</title>
        <authorList>
            <person name="Gan H.M."/>
            <person name="Gan H.Y."/>
            <person name="Savka M.A."/>
        </authorList>
    </citation>
    <scope>NUCLEOTIDE SEQUENCE [LARGE SCALE GENOMIC DNA]</scope>
    <source>
        <strain evidence="4 5">DSM 12447</strain>
    </source>
</reference>
<gene>
    <name evidence="4" type="ORF">NJ75_03879</name>
</gene>
<dbReference type="AlphaFoldDB" id="A0A0B8ZAF9"/>
<dbReference type="PATRIC" id="fig|48936.3.peg.3914"/>
<feature type="region of interest" description="Disordered" evidence="3">
    <location>
        <begin position="302"/>
        <end position="324"/>
    </location>
</feature>
<sequence>MSVTLLASAALLAVPVADGPLVPEVALVQDSQASAAGAATPLPAETPSEPQPTAPIALPQAPAPSLDQIEQDEQAIVVSGEKTPRQDPMQAVNQASYDAVQAVDDAVIAPVANVYEKGVPRPIRMGLRNFLRNLTEPIVALNYLLQLKPGKAAETVGRFAINSTIGVGGVIDVAKNKPFNLPYRRNGFAYTFGYYGIGPGPYMFLPLVGPTTLRDVIGLGLDRFLMPFAVGGPLRNPGYVYGSFVIRSLDERVANDELFKRIREESNPYASYRELYLKTRQAEIDALKGKADFQKEGSITLPAITPTPPPAMPSAASEPVPATPPAPIFVSEPVVQPLPSAR</sequence>
<name>A0A0B8ZAF9_9SPHN</name>
<dbReference type="PANTHER" id="PTHR30035:SF3">
    <property type="entry name" value="INTERMEMBRANE PHOSPHOLIPID TRANSPORT SYSTEM LIPOPROTEIN MLAA"/>
    <property type="match status" value="1"/>
</dbReference>
<feature type="compositionally biased region" description="Low complexity" evidence="3">
    <location>
        <begin position="37"/>
        <end position="47"/>
    </location>
</feature>
<evidence type="ECO:0000313" key="4">
    <source>
        <dbReference type="EMBL" id="KHS43249.1"/>
    </source>
</evidence>
<dbReference type="EMBL" id="JRVC01000023">
    <property type="protein sequence ID" value="KHS43249.1"/>
    <property type="molecule type" value="Genomic_DNA"/>
</dbReference>
<evidence type="ECO:0000256" key="3">
    <source>
        <dbReference type="SAM" id="MobiDB-lite"/>
    </source>
</evidence>
<keyword evidence="5" id="KW-1185">Reference proteome</keyword>
<dbReference type="GO" id="GO:0120010">
    <property type="term" value="P:intermembrane phospholipid transfer"/>
    <property type="evidence" value="ECO:0007669"/>
    <property type="project" value="TreeGrafter"/>
</dbReference>
<accession>A0A0B8ZAF9</accession>
<dbReference type="Proteomes" id="UP000031338">
    <property type="component" value="Unassembled WGS sequence"/>
</dbReference>
<evidence type="ECO:0000256" key="2">
    <source>
        <dbReference type="ARBA" id="ARBA00022729"/>
    </source>
</evidence>
<feature type="region of interest" description="Disordered" evidence="3">
    <location>
        <begin position="37"/>
        <end position="60"/>
    </location>
</feature>
<comment type="caution">
    <text evidence="4">The sequence shown here is derived from an EMBL/GenBank/DDBJ whole genome shotgun (WGS) entry which is preliminary data.</text>
</comment>
<comment type="similarity">
    <text evidence="1">Belongs to the MlaA family.</text>
</comment>
<keyword evidence="2" id="KW-0732">Signal</keyword>
<evidence type="ECO:0000313" key="5">
    <source>
        <dbReference type="Proteomes" id="UP000031338"/>
    </source>
</evidence>
<dbReference type="PANTHER" id="PTHR30035">
    <property type="entry name" value="LIPOPROTEIN VACJ-RELATED"/>
    <property type="match status" value="1"/>
</dbReference>
<dbReference type="InterPro" id="IPR007428">
    <property type="entry name" value="MlaA"/>
</dbReference>
<dbReference type="STRING" id="48936.NJ75_03879"/>
<dbReference type="Pfam" id="PF04333">
    <property type="entry name" value="MlaA"/>
    <property type="match status" value="1"/>
</dbReference>